<evidence type="ECO:0000313" key="7">
    <source>
        <dbReference type="Proteomes" id="UP000037267"/>
    </source>
</evidence>
<evidence type="ECO:0000256" key="1">
    <source>
        <dbReference type="ARBA" id="ARBA00011063"/>
    </source>
</evidence>
<dbReference type="InterPro" id="IPR023485">
    <property type="entry name" value="Ptyr_pPase"/>
</dbReference>
<evidence type="ECO:0000313" key="6">
    <source>
        <dbReference type="EMBL" id="KNF09728.1"/>
    </source>
</evidence>
<accession>A0A0L0WE22</accession>
<dbReference type="Gene3D" id="3.40.50.2300">
    <property type="match status" value="1"/>
</dbReference>
<keyword evidence="2 6" id="KW-0378">Hydrolase</keyword>
<comment type="similarity">
    <text evidence="1">Belongs to the low molecular weight phosphotyrosine protein phosphatase family.</text>
</comment>
<comment type="caution">
    <text evidence="6">The sequence shown here is derived from an EMBL/GenBank/DDBJ whole genome shotgun (WGS) entry which is preliminary data.</text>
</comment>
<dbReference type="PATRIC" id="fig|1503.3.peg.1676"/>
<dbReference type="Proteomes" id="UP000037267">
    <property type="component" value="Unassembled WGS sequence"/>
</dbReference>
<feature type="active site" evidence="4">
    <location>
        <position position="14"/>
    </location>
</feature>
<dbReference type="EMBL" id="LGSS01000002">
    <property type="protein sequence ID" value="KNF09728.1"/>
    <property type="molecule type" value="Genomic_DNA"/>
</dbReference>
<evidence type="ECO:0000259" key="5">
    <source>
        <dbReference type="SMART" id="SM00226"/>
    </source>
</evidence>
<organism evidence="6 7">
    <name type="scientific">Gottschalkia purinilytica</name>
    <name type="common">Clostridium purinilyticum</name>
    <dbReference type="NCBI Taxonomy" id="1503"/>
    <lineage>
        <taxon>Bacteria</taxon>
        <taxon>Bacillati</taxon>
        <taxon>Bacillota</taxon>
        <taxon>Tissierellia</taxon>
        <taxon>Tissierellales</taxon>
        <taxon>Gottschalkiaceae</taxon>
        <taxon>Gottschalkia</taxon>
    </lineage>
</organism>
<keyword evidence="7" id="KW-1185">Reference proteome</keyword>
<dbReference type="PANTHER" id="PTHR11717:SF31">
    <property type="entry name" value="LOW MOLECULAR WEIGHT PROTEIN-TYROSINE-PHOSPHATASE ETP-RELATED"/>
    <property type="match status" value="1"/>
</dbReference>
<feature type="domain" description="Phosphotyrosine protein phosphatase I" evidence="5">
    <location>
        <begin position="2"/>
        <end position="147"/>
    </location>
</feature>
<gene>
    <name evidence="6" type="primary">ywlE</name>
    <name evidence="6" type="ORF">CLPU_2c01800</name>
</gene>
<dbReference type="InterPro" id="IPR036196">
    <property type="entry name" value="Ptyr_pPase_sf"/>
</dbReference>
<dbReference type="SMART" id="SM00226">
    <property type="entry name" value="LMWPc"/>
    <property type="match status" value="1"/>
</dbReference>
<dbReference type="PANTHER" id="PTHR11717">
    <property type="entry name" value="LOW MOLECULAR WEIGHT PROTEIN TYROSINE PHOSPHATASE"/>
    <property type="match status" value="1"/>
</dbReference>
<dbReference type="EC" id="3.1.3.-" evidence="6"/>
<sequence length="150" mass="16870">MKKILFVCTGNTCRSSMAEGLFKDMLKKAKKENNIEVLSAGIFALPNQPASEQAIIVMRDENIDISKHRSKQLTSEMINDVDYIFAMTRGHKQAILQVDPSSDKKIFTLKEYIGESGDIADPYGQSVNVYKESLNEIKNALQKVLEKLDI</sequence>
<dbReference type="PRINTS" id="PR00719">
    <property type="entry name" value="LMWPTPASE"/>
</dbReference>
<dbReference type="InterPro" id="IPR050438">
    <property type="entry name" value="LMW_PTPase"/>
</dbReference>
<dbReference type="SUPFAM" id="SSF52788">
    <property type="entry name" value="Phosphotyrosine protein phosphatases I"/>
    <property type="match status" value="1"/>
</dbReference>
<dbReference type="OrthoDB" id="9784339at2"/>
<name>A0A0L0WE22_GOTPU</name>
<dbReference type="Pfam" id="PF01451">
    <property type="entry name" value="LMWPc"/>
    <property type="match status" value="1"/>
</dbReference>
<evidence type="ECO:0000256" key="2">
    <source>
        <dbReference type="ARBA" id="ARBA00022801"/>
    </source>
</evidence>
<proteinExistence type="inferred from homology"/>
<feature type="active site" description="Proton donor" evidence="4">
    <location>
        <position position="121"/>
    </location>
</feature>
<protein>
    <submittedName>
        <fullName evidence="6">Protein-arginine-phosphatase YwlE</fullName>
        <ecNumber evidence="6">3.1.3.-</ecNumber>
    </submittedName>
</protein>
<keyword evidence="3" id="KW-0904">Protein phosphatase</keyword>
<evidence type="ECO:0000256" key="4">
    <source>
        <dbReference type="PIRSR" id="PIRSR617867-1"/>
    </source>
</evidence>
<dbReference type="RefSeq" id="WP_082154037.1">
    <property type="nucleotide sequence ID" value="NZ_LGSS01000002.1"/>
</dbReference>
<dbReference type="STRING" id="1503.CLPU_2c01800"/>
<reference evidence="7" key="1">
    <citation type="submission" date="2015-07" db="EMBL/GenBank/DDBJ databases">
        <title>Draft genome sequence of the purine-degrading Gottschalkia purinilyticum DSM 1384 (formerly Clostridium purinilyticum).</title>
        <authorList>
            <person name="Poehlein A."/>
            <person name="Schiel-Bengelsdorf B."/>
            <person name="Bengelsdorf F.R."/>
            <person name="Daniel R."/>
            <person name="Duerre P."/>
        </authorList>
    </citation>
    <scope>NUCLEOTIDE SEQUENCE [LARGE SCALE GENOMIC DNA]</scope>
    <source>
        <strain evidence="7">DSM 1384</strain>
    </source>
</reference>
<feature type="active site" description="Nucleophile" evidence="4">
    <location>
        <position position="8"/>
    </location>
</feature>
<dbReference type="AlphaFoldDB" id="A0A0L0WE22"/>
<evidence type="ECO:0000256" key="3">
    <source>
        <dbReference type="ARBA" id="ARBA00022912"/>
    </source>
</evidence>
<dbReference type="InterPro" id="IPR017867">
    <property type="entry name" value="Tyr_phospatase_low_mol_wt"/>
</dbReference>
<dbReference type="CDD" id="cd16344">
    <property type="entry name" value="LMWPAP"/>
    <property type="match status" value="1"/>
</dbReference>
<dbReference type="GO" id="GO:0004725">
    <property type="term" value="F:protein tyrosine phosphatase activity"/>
    <property type="evidence" value="ECO:0007669"/>
    <property type="project" value="InterPro"/>
</dbReference>